<dbReference type="Pfam" id="PF07722">
    <property type="entry name" value="Peptidase_C26"/>
    <property type="match status" value="1"/>
</dbReference>
<reference evidence="1 2" key="1">
    <citation type="submission" date="2018-11" db="EMBL/GenBank/DDBJ databases">
        <authorList>
            <person name="Zhou Z."/>
            <person name="Wang G."/>
        </authorList>
    </citation>
    <scope>NUCLEOTIDE SEQUENCE [LARGE SCALE GENOMIC DNA]</scope>
    <source>
        <strain evidence="1 2">KCTC52004</strain>
    </source>
</reference>
<dbReference type="Proteomes" id="UP000271925">
    <property type="component" value="Unassembled WGS sequence"/>
</dbReference>
<dbReference type="PANTHER" id="PTHR43235">
    <property type="entry name" value="GLUTAMINE AMIDOTRANSFERASE PB2B2.05-RELATED"/>
    <property type="match status" value="1"/>
</dbReference>
<proteinExistence type="predicted"/>
<dbReference type="GO" id="GO:0005829">
    <property type="term" value="C:cytosol"/>
    <property type="evidence" value="ECO:0007669"/>
    <property type="project" value="TreeGrafter"/>
</dbReference>
<accession>A0A3P1BC72</accession>
<dbReference type="GO" id="GO:0033969">
    <property type="term" value="F:gamma-glutamyl-gamma-aminobutyrate hydrolase activity"/>
    <property type="evidence" value="ECO:0007669"/>
    <property type="project" value="TreeGrafter"/>
</dbReference>
<dbReference type="InterPro" id="IPR029062">
    <property type="entry name" value="Class_I_gatase-like"/>
</dbReference>
<dbReference type="AlphaFoldDB" id="A0A3P1BC72"/>
<name>A0A3P1BC72_9BACT</name>
<comment type="caution">
    <text evidence="1">The sequence shown here is derived from an EMBL/GenBank/DDBJ whole genome shotgun (WGS) entry which is preliminary data.</text>
</comment>
<keyword evidence="2" id="KW-1185">Reference proteome</keyword>
<dbReference type="OrthoDB" id="9804920at2"/>
<dbReference type="InterPro" id="IPR044668">
    <property type="entry name" value="PuuD-like"/>
</dbReference>
<dbReference type="Gene3D" id="3.40.50.880">
    <property type="match status" value="1"/>
</dbReference>
<dbReference type="SUPFAM" id="SSF52317">
    <property type="entry name" value="Class I glutamine amidotransferase-like"/>
    <property type="match status" value="1"/>
</dbReference>
<evidence type="ECO:0000313" key="1">
    <source>
        <dbReference type="EMBL" id="RRA98604.1"/>
    </source>
</evidence>
<dbReference type="EMBL" id="RQJO01000015">
    <property type="protein sequence ID" value="RRA98604.1"/>
    <property type="molecule type" value="Genomic_DNA"/>
</dbReference>
<dbReference type="InterPro" id="IPR011697">
    <property type="entry name" value="Peptidase_C26"/>
</dbReference>
<dbReference type="RefSeq" id="WP_124878410.1">
    <property type="nucleotide sequence ID" value="NZ_RQJO01000015.1"/>
</dbReference>
<dbReference type="GO" id="GO:0006598">
    <property type="term" value="P:polyamine catabolic process"/>
    <property type="evidence" value="ECO:0007669"/>
    <property type="project" value="TreeGrafter"/>
</dbReference>
<sequence>MKLALTYTGHPHKHVNYCTWLQQHDQTIEIVTLSSENNNLDLLDACSGLVVSGGVDIAPTAYHMDANYAERPEVFEPERDAFETAAFYRAQQRQLPVLGICRGLQLINCILGGTLRQDLAAANVIHKAVVHPQTHRQFDKVHGLHINPDTYLHQLTGHDRAVVNSAHHQCADVIADELMVTCFSDDGVPEGLEWKHKTNRPFLLCVQWHPERMYEFDLQQAPLSLGLRDLFIQQCQ</sequence>
<keyword evidence="1" id="KW-0378">Hydrolase</keyword>
<evidence type="ECO:0000313" key="2">
    <source>
        <dbReference type="Proteomes" id="UP000271925"/>
    </source>
</evidence>
<dbReference type="PROSITE" id="PS51273">
    <property type="entry name" value="GATASE_TYPE_1"/>
    <property type="match status" value="1"/>
</dbReference>
<organism evidence="1 2">
    <name type="scientific">Larkinella rosea</name>
    <dbReference type="NCBI Taxonomy" id="2025312"/>
    <lineage>
        <taxon>Bacteria</taxon>
        <taxon>Pseudomonadati</taxon>
        <taxon>Bacteroidota</taxon>
        <taxon>Cytophagia</taxon>
        <taxon>Cytophagales</taxon>
        <taxon>Spirosomataceae</taxon>
        <taxon>Larkinella</taxon>
    </lineage>
</organism>
<gene>
    <name evidence="1" type="ORF">EHT25_26730</name>
</gene>
<protein>
    <submittedName>
        <fullName evidence="1">Gamma-glutamyl-gamma-aminobutyrate hydrolase family protein</fullName>
    </submittedName>
</protein>
<dbReference type="PANTHER" id="PTHR43235:SF1">
    <property type="entry name" value="GLUTAMINE AMIDOTRANSFERASE PB2B2.05-RELATED"/>
    <property type="match status" value="1"/>
</dbReference>